<sequence length="60" mass="6657">MEEKQKTPSFKPCPPSEPTGYHLPPFPFSLLVPIPLPPPLHPFPSQCRSCACCTMRCFAA</sequence>
<accession>A0ACD0P5V9</accession>
<protein>
    <submittedName>
        <fullName evidence="1">Uncharacterized protein</fullName>
    </submittedName>
</protein>
<proteinExistence type="predicted"/>
<name>A0ACD0P5V9_9BASI</name>
<evidence type="ECO:0000313" key="1">
    <source>
        <dbReference type="EMBL" id="PWN53377.1"/>
    </source>
</evidence>
<dbReference type="Proteomes" id="UP000245626">
    <property type="component" value="Unassembled WGS sequence"/>
</dbReference>
<keyword evidence="2" id="KW-1185">Reference proteome</keyword>
<organism evidence="1 2">
    <name type="scientific">Violaceomyces palustris</name>
    <dbReference type="NCBI Taxonomy" id="1673888"/>
    <lineage>
        <taxon>Eukaryota</taxon>
        <taxon>Fungi</taxon>
        <taxon>Dikarya</taxon>
        <taxon>Basidiomycota</taxon>
        <taxon>Ustilaginomycotina</taxon>
        <taxon>Ustilaginomycetes</taxon>
        <taxon>Violaceomycetales</taxon>
        <taxon>Violaceomycetaceae</taxon>
        <taxon>Violaceomyces</taxon>
    </lineage>
</organism>
<gene>
    <name evidence="1" type="ORF">IE53DRAFT_384129</name>
</gene>
<dbReference type="EMBL" id="KZ819728">
    <property type="protein sequence ID" value="PWN53377.1"/>
    <property type="molecule type" value="Genomic_DNA"/>
</dbReference>
<reference evidence="1 2" key="1">
    <citation type="journal article" date="2018" name="Mol. Biol. Evol.">
        <title>Broad Genomic Sampling Reveals a Smut Pathogenic Ancestry of the Fungal Clade Ustilaginomycotina.</title>
        <authorList>
            <person name="Kijpornyongpan T."/>
            <person name="Mondo S.J."/>
            <person name="Barry K."/>
            <person name="Sandor L."/>
            <person name="Lee J."/>
            <person name="Lipzen A."/>
            <person name="Pangilinan J."/>
            <person name="LaButti K."/>
            <person name="Hainaut M."/>
            <person name="Henrissat B."/>
            <person name="Grigoriev I.V."/>
            <person name="Spatafora J.W."/>
            <person name="Aime M.C."/>
        </authorList>
    </citation>
    <scope>NUCLEOTIDE SEQUENCE [LARGE SCALE GENOMIC DNA]</scope>
    <source>
        <strain evidence="1 2">SA 807</strain>
    </source>
</reference>
<evidence type="ECO:0000313" key="2">
    <source>
        <dbReference type="Proteomes" id="UP000245626"/>
    </source>
</evidence>